<dbReference type="SMART" id="SM00219">
    <property type="entry name" value="TyrKc"/>
    <property type="match status" value="1"/>
</dbReference>
<dbReference type="InterPro" id="IPR037085">
    <property type="entry name" value="Cdc42-bd-like_dom_sf"/>
</dbReference>
<dbReference type="InterPro" id="IPR036028">
    <property type="entry name" value="SH3-like_dom_sf"/>
</dbReference>
<dbReference type="Gene3D" id="3.30.200.20">
    <property type="entry name" value="Phosphorylase Kinase, domain 1"/>
    <property type="match status" value="1"/>
</dbReference>
<dbReference type="GO" id="GO:0004674">
    <property type="term" value="F:protein serine/threonine kinase activity"/>
    <property type="evidence" value="ECO:0007669"/>
    <property type="project" value="UniProtKB-EC"/>
</dbReference>
<dbReference type="PRINTS" id="PR00109">
    <property type="entry name" value="TYRKINASE"/>
</dbReference>
<dbReference type="Proteomes" id="UP000494206">
    <property type="component" value="Unassembled WGS sequence"/>
</dbReference>
<feature type="domain" description="Protein kinase" evidence="12">
    <location>
        <begin position="108"/>
        <end position="370"/>
    </location>
</feature>
<sequence length="840" mass="94081">MAAATPGALVDEYVIEIFKKAQLTDFLNKFVFILNVRRFEHLSRIRDKDMMEIGMNPQQISVLREHKIKLERELYNRSEPKPVYIKNTESTASTSEIDGRTLIPAEQINLYEKIGEGTFAVVKRGIWTQNDGRTVDVAVKILRDVSPMMLEDLRVEASHALKLQHPSLIRLYGIVRNPAMMVFELCKGGSLLDRLRDDKKKVLLVSTLLDYAVQIAKALQFLESKHCVHRDVAARNVLISHDEKTVKLGDFGLMRALKDNEQMYTMAPQKKVPFAWCPPESLKHRKFSHASDVWSYGVALWEIFTYGEEPWAGCRAVDVLKNIQEGERLEKPKYCSEKIYKIMLNCWKDAPNDRCKFSTIREDLKEAHFLNAVVREPHRSTQTGYLNLNRNDEVIVIENRDFDWFGQNKSNQLFGLFPRNCVFVQSNNAALPTVVTPQKPMPIPSITTTAPKILHSGTNVGNSRISMPIQGSFIHTGHGDPLGGPSWGSPSEIDDVYLKNPVKGAPLSSKPSGAELINSKSQIVNGRSTSLERSNTSAQRVDGVERLNVLIPQPLPRPVPKQPIEPKSIIAPTNNGIMNVPLPDHFSSRSQPKSSSISNGFENVVATQPAQPSKKVEPPLSLSVLQPIRLPTADIVVKNTTATPPHSSSPPNSVQKNIKQIDMPVQTQVPLFNITNSHVYPSLQTFSYQNYNNAYPISYSAYNPYAMQPMSGTYGFRPEIMLPPLQASQNPPQIPTAKLDESDIQELLGVPSRSSPPTTSSSGVTMSEKMEILYSEAQFTKRENCDEMVSICRGDTDLALKRLKENHLVKLHYAGNTDIARSALEKCHYDLDRAANILLG</sequence>
<dbReference type="Pfam" id="PF07714">
    <property type="entry name" value="PK_Tyr_Ser-Thr"/>
    <property type="match status" value="1"/>
</dbReference>
<evidence type="ECO:0000256" key="8">
    <source>
        <dbReference type="ARBA" id="ARBA00022840"/>
    </source>
</evidence>
<comment type="subcellular location">
    <subcellularLocation>
        <location evidence="1">Cytoplasm</location>
    </subcellularLocation>
</comment>
<keyword evidence="7" id="KW-0418">Kinase</keyword>
<gene>
    <name evidence="13" type="ORF">CBOVIS_LOCUS3522</name>
</gene>
<dbReference type="PROSITE" id="PS50011">
    <property type="entry name" value="PROTEIN_KINASE_DOM"/>
    <property type="match status" value="1"/>
</dbReference>
<dbReference type="SUPFAM" id="SSF56112">
    <property type="entry name" value="Protein kinase-like (PK-like)"/>
    <property type="match status" value="1"/>
</dbReference>
<keyword evidence="5" id="KW-0808">Transferase</keyword>
<dbReference type="GO" id="GO:0005524">
    <property type="term" value="F:ATP binding"/>
    <property type="evidence" value="ECO:0007669"/>
    <property type="project" value="UniProtKB-UniRule"/>
</dbReference>
<evidence type="ECO:0000259" key="12">
    <source>
        <dbReference type="PROSITE" id="PS50011"/>
    </source>
</evidence>
<protein>
    <recommendedName>
        <fullName evidence="2">non-specific protein-tyrosine kinase</fullName>
        <ecNumber evidence="2">2.7.10.2</ecNumber>
    </recommendedName>
</protein>
<dbReference type="InterPro" id="IPR000719">
    <property type="entry name" value="Prot_kinase_dom"/>
</dbReference>
<keyword evidence="6 11" id="KW-0547">Nucleotide-binding</keyword>
<name>A0A8S1EM88_9PELO</name>
<dbReference type="PROSITE" id="PS00109">
    <property type="entry name" value="PROTEIN_KINASE_TYR"/>
    <property type="match status" value="1"/>
</dbReference>
<feature type="binding site" evidence="11">
    <location>
        <position position="140"/>
    </location>
    <ligand>
        <name>ATP</name>
        <dbReference type="ChEBI" id="CHEBI:30616"/>
    </ligand>
</feature>
<keyword evidence="8 11" id="KW-0067">ATP-binding</keyword>
<keyword evidence="3" id="KW-0728">SH3 domain</keyword>
<accession>A0A8S1EM88</accession>
<dbReference type="InterPro" id="IPR050198">
    <property type="entry name" value="Non-receptor_tyrosine_kinases"/>
</dbReference>
<evidence type="ECO:0000256" key="6">
    <source>
        <dbReference type="ARBA" id="ARBA00022741"/>
    </source>
</evidence>
<dbReference type="InterPro" id="IPR020635">
    <property type="entry name" value="Tyr_kinase_cat_dom"/>
</dbReference>
<evidence type="ECO:0000256" key="11">
    <source>
        <dbReference type="PROSITE-ProRule" id="PRU10141"/>
    </source>
</evidence>
<evidence type="ECO:0000313" key="13">
    <source>
        <dbReference type="EMBL" id="CAB3400628.1"/>
    </source>
</evidence>
<dbReference type="PANTHER" id="PTHR24418">
    <property type="entry name" value="TYROSINE-PROTEIN KINASE"/>
    <property type="match status" value="1"/>
</dbReference>
<evidence type="ECO:0000256" key="4">
    <source>
        <dbReference type="ARBA" id="ARBA00022490"/>
    </source>
</evidence>
<dbReference type="SUPFAM" id="SSF50044">
    <property type="entry name" value="SH3-domain"/>
    <property type="match status" value="1"/>
</dbReference>
<keyword evidence="9" id="KW-0829">Tyrosine-protein kinase</keyword>
<dbReference type="InterPro" id="IPR011009">
    <property type="entry name" value="Kinase-like_dom_sf"/>
</dbReference>
<dbReference type="InterPro" id="IPR001245">
    <property type="entry name" value="Ser-Thr/Tyr_kinase_cat_dom"/>
</dbReference>
<dbReference type="GO" id="GO:0004715">
    <property type="term" value="F:non-membrane spanning protein tyrosine kinase activity"/>
    <property type="evidence" value="ECO:0007669"/>
    <property type="project" value="UniProtKB-EC"/>
</dbReference>
<reference evidence="13 14" key="1">
    <citation type="submission" date="2020-04" db="EMBL/GenBank/DDBJ databases">
        <authorList>
            <person name="Laetsch R D."/>
            <person name="Stevens L."/>
            <person name="Kumar S."/>
            <person name="Blaxter L. M."/>
        </authorList>
    </citation>
    <scope>NUCLEOTIDE SEQUENCE [LARGE SCALE GENOMIC DNA]</scope>
</reference>
<dbReference type="PROSITE" id="PS00107">
    <property type="entry name" value="PROTEIN_KINASE_ATP"/>
    <property type="match status" value="1"/>
</dbReference>
<dbReference type="OrthoDB" id="635774at2759"/>
<evidence type="ECO:0000256" key="3">
    <source>
        <dbReference type="ARBA" id="ARBA00022443"/>
    </source>
</evidence>
<evidence type="ECO:0000313" key="14">
    <source>
        <dbReference type="Proteomes" id="UP000494206"/>
    </source>
</evidence>
<dbReference type="Pfam" id="PF22931">
    <property type="entry name" value="SAM_TNK"/>
    <property type="match status" value="1"/>
</dbReference>
<evidence type="ECO:0000256" key="2">
    <source>
        <dbReference type="ARBA" id="ARBA00011903"/>
    </source>
</evidence>
<proteinExistence type="predicted"/>
<dbReference type="EMBL" id="CADEPM010000002">
    <property type="protein sequence ID" value="CAB3400628.1"/>
    <property type="molecule type" value="Genomic_DNA"/>
</dbReference>
<dbReference type="InterPro" id="IPR017441">
    <property type="entry name" value="Protein_kinase_ATP_BS"/>
</dbReference>
<dbReference type="Gene3D" id="4.10.680.10">
    <property type="entry name" value="Cdc42-like binding domain"/>
    <property type="match status" value="1"/>
</dbReference>
<dbReference type="InterPro" id="IPR055175">
    <property type="entry name" value="ACK/TNK-like_SAM"/>
</dbReference>
<dbReference type="Gene3D" id="1.10.510.10">
    <property type="entry name" value="Transferase(Phosphotransferase) domain 1"/>
    <property type="match status" value="1"/>
</dbReference>
<evidence type="ECO:0000256" key="5">
    <source>
        <dbReference type="ARBA" id="ARBA00022679"/>
    </source>
</evidence>
<dbReference type="FunFam" id="1.10.510.10:FF:000521">
    <property type="entry name" value="Tyrosine-protein kinase pr2"/>
    <property type="match status" value="1"/>
</dbReference>
<dbReference type="AlphaFoldDB" id="A0A8S1EM88"/>
<dbReference type="EC" id="2.7.10.2" evidence="2"/>
<dbReference type="GO" id="GO:0005737">
    <property type="term" value="C:cytoplasm"/>
    <property type="evidence" value="ECO:0007669"/>
    <property type="project" value="UniProtKB-SubCell"/>
</dbReference>
<dbReference type="Pfam" id="PF09027">
    <property type="entry name" value="GTPase_binding"/>
    <property type="match status" value="1"/>
</dbReference>
<evidence type="ECO:0000256" key="9">
    <source>
        <dbReference type="ARBA" id="ARBA00023137"/>
    </source>
</evidence>
<dbReference type="InterPro" id="IPR008266">
    <property type="entry name" value="Tyr_kinase_AS"/>
</dbReference>
<evidence type="ECO:0000256" key="10">
    <source>
        <dbReference type="ARBA" id="ARBA00047899"/>
    </source>
</evidence>
<organism evidence="13 14">
    <name type="scientific">Caenorhabditis bovis</name>
    <dbReference type="NCBI Taxonomy" id="2654633"/>
    <lineage>
        <taxon>Eukaryota</taxon>
        <taxon>Metazoa</taxon>
        <taxon>Ecdysozoa</taxon>
        <taxon>Nematoda</taxon>
        <taxon>Chromadorea</taxon>
        <taxon>Rhabditida</taxon>
        <taxon>Rhabditina</taxon>
        <taxon>Rhabditomorpha</taxon>
        <taxon>Rhabditoidea</taxon>
        <taxon>Rhabditidae</taxon>
        <taxon>Peloderinae</taxon>
        <taxon>Caenorhabditis</taxon>
    </lineage>
</organism>
<keyword evidence="14" id="KW-1185">Reference proteome</keyword>
<keyword evidence="4" id="KW-0963">Cytoplasm</keyword>
<evidence type="ECO:0000256" key="7">
    <source>
        <dbReference type="ARBA" id="ARBA00022777"/>
    </source>
</evidence>
<dbReference type="FunFam" id="4.10.680.10:FF:000001">
    <property type="entry name" value="activated CDC42 kinase 1 isoform X1"/>
    <property type="match status" value="1"/>
</dbReference>
<dbReference type="InterPro" id="IPR015116">
    <property type="entry name" value="Cdc42-bd-like"/>
</dbReference>
<evidence type="ECO:0000256" key="1">
    <source>
        <dbReference type="ARBA" id="ARBA00004496"/>
    </source>
</evidence>
<comment type="catalytic activity">
    <reaction evidence="10">
        <text>L-threonyl-[protein] + ATP = O-phospho-L-threonyl-[protein] + ADP + H(+)</text>
        <dbReference type="Rhea" id="RHEA:46608"/>
        <dbReference type="Rhea" id="RHEA-COMP:11060"/>
        <dbReference type="Rhea" id="RHEA-COMP:11605"/>
        <dbReference type="ChEBI" id="CHEBI:15378"/>
        <dbReference type="ChEBI" id="CHEBI:30013"/>
        <dbReference type="ChEBI" id="CHEBI:30616"/>
        <dbReference type="ChEBI" id="CHEBI:61977"/>
        <dbReference type="ChEBI" id="CHEBI:456216"/>
        <dbReference type="EC" id="2.7.11.1"/>
    </reaction>
</comment>
<comment type="caution">
    <text evidence="13">The sequence shown here is derived from an EMBL/GenBank/DDBJ whole genome shotgun (WGS) entry which is preliminary data.</text>
</comment>